<dbReference type="AlphaFoldDB" id="A0A9Q1EKT7"/>
<accession>A0A9Q1EKT7</accession>
<name>A0A9Q1EKT7_SYNKA</name>
<evidence type="ECO:0000256" key="1">
    <source>
        <dbReference type="SAM" id="MobiDB-lite"/>
    </source>
</evidence>
<evidence type="ECO:0000313" key="3">
    <source>
        <dbReference type="Proteomes" id="UP001152622"/>
    </source>
</evidence>
<evidence type="ECO:0000313" key="2">
    <source>
        <dbReference type="EMBL" id="KAJ8340578.1"/>
    </source>
</evidence>
<dbReference type="EMBL" id="JAINUF010000016">
    <property type="protein sequence ID" value="KAJ8340578.1"/>
    <property type="molecule type" value="Genomic_DNA"/>
</dbReference>
<sequence>MTEAPAGVVGGGPLVLTVEQACARTEVVSYSTPWLVRLSHAWVVARRLLEMRAEHSSRGPPTASRAEWAPDKEQGARAVRHLNIFNEIPRKHSGLTQLKGDLS</sequence>
<proteinExistence type="predicted"/>
<dbReference type="Proteomes" id="UP001152622">
    <property type="component" value="Chromosome 16"/>
</dbReference>
<keyword evidence="3" id="KW-1185">Reference proteome</keyword>
<protein>
    <submittedName>
        <fullName evidence="2">Uncharacterized protein</fullName>
    </submittedName>
</protein>
<reference evidence="2" key="1">
    <citation type="journal article" date="2023" name="Science">
        <title>Genome structures resolve the early diversification of teleost fishes.</title>
        <authorList>
            <person name="Parey E."/>
            <person name="Louis A."/>
            <person name="Montfort J."/>
            <person name="Bouchez O."/>
            <person name="Roques C."/>
            <person name="Iampietro C."/>
            <person name="Lluch J."/>
            <person name="Castinel A."/>
            <person name="Donnadieu C."/>
            <person name="Desvignes T."/>
            <person name="Floi Bucao C."/>
            <person name="Jouanno E."/>
            <person name="Wen M."/>
            <person name="Mejri S."/>
            <person name="Dirks R."/>
            <person name="Jansen H."/>
            <person name="Henkel C."/>
            <person name="Chen W.J."/>
            <person name="Zahm M."/>
            <person name="Cabau C."/>
            <person name="Klopp C."/>
            <person name="Thompson A.W."/>
            <person name="Robinson-Rechavi M."/>
            <person name="Braasch I."/>
            <person name="Lecointre G."/>
            <person name="Bobe J."/>
            <person name="Postlethwait J.H."/>
            <person name="Berthelot C."/>
            <person name="Roest Crollius H."/>
            <person name="Guiguen Y."/>
        </authorList>
    </citation>
    <scope>NUCLEOTIDE SEQUENCE</scope>
    <source>
        <strain evidence="2">WJC10195</strain>
    </source>
</reference>
<comment type="caution">
    <text evidence="2">The sequence shown here is derived from an EMBL/GenBank/DDBJ whole genome shotgun (WGS) entry which is preliminary data.</text>
</comment>
<organism evidence="2 3">
    <name type="scientific">Synaphobranchus kaupii</name>
    <name type="common">Kaup's arrowtooth eel</name>
    <dbReference type="NCBI Taxonomy" id="118154"/>
    <lineage>
        <taxon>Eukaryota</taxon>
        <taxon>Metazoa</taxon>
        <taxon>Chordata</taxon>
        <taxon>Craniata</taxon>
        <taxon>Vertebrata</taxon>
        <taxon>Euteleostomi</taxon>
        <taxon>Actinopterygii</taxon>
        <taxon>Neopterygii</taxon>
        <taxon>Teleostei</taxon>
        <taxon>Anguilliformes</taxon>
        <taxon>Synaphobranchidae</taxon>
        <taxon>Synaphobranchus</taxon>
    </lineage>
</organism>
<gene>
    <name evidence="2" type="ORF">SKAU_G00352110</name>
</gene>
<feature type="region of interest" description="Disordered" evidence="1">
    <location>
        <begin position="53"/>
        <end position="72"/>
    </location>
</feature>